<dbReference type="EMBL" id="JAWNGG020000202">
    <property type="protein sequence ID" value="KAK9296878.1"/>
    <property type="molecule type" value="Genomic_DNA"/>
</dbReference>
<accession>A0AAW0ZJI1</accession>
<protein>
    <submittedName>
        <fullName evidence="3">Uncharacterized protein</fullName>
    </submittedName>
</protein>
<name>A0AAW0ZJI1_9HYME</name>
<feature type="compositionally biased region" description="Basic and acidic residues" evidence="2">
    <location>
        <begin position="626"/>
        <end position="650"/>
    </location>
</feature>
<feature type="coiled-coil region" evidence="1">
    <location>
        <begin position="27"/>
        <end position="90"/>
    </location>
</feature>
<feature type="region of interest" description="Disordered" evidence="2">
    <location>
        <begin position="526"/>
        <end position="594"/>
    </location>
</feature>
<evidence type="ECO:0000256" key="1">
    <source>
        <dbReference type="SAM" id="Coils"/>
    </source>
</evidence>
<keyword evidence="1" id="KW-0175">Coiled coil</keyword>
<feature type="region of interest" description="Disordered" evidence="2">
    <location>
        <begin position="838"/>
        <end position="913"/>
    </location>
</feature>
<feature type="region of interest" description="Disordered" evidence="2">
    <location>
        <begin position="236"/>
        <end position="261"/>
    </location>
</feature>
<feature type="compositionally biased region" description="Basic and acidic residues" evidence="2">
    <location>
        <begin position="491"/>
        <end position="511"/>
    </location>
</feature>
<evidence type="ECO:0000313" key="3">
    <source>
        <dbReference type="EMBL" id="KAK9296878.1"/>
    </source>
</evidence>
<evidence type="ECO:0000313" key="4">
    <source>
        <dbReference type="Proteomes" id="UP001432146"/>
    </source>
</evidence>
<feature type="compositionally biased region" description="Basic and acidic residues" evidence="2">
    <location>
        <begin position="172"/>
        <end position="183"/>
    </location>
</feature>
<feature type="compositionally biased region" description="Polar residues" evidence="2">
    <location>
        <begin position="238"/>
        <end position="260"/>
    </location>
</feature>
<dbReference type="Proteomes" id="UP001432146">
    <property type="component" value="Unassembled WGS sequence"/>
</dbReference>
<feature type="compositionally biased region" description="Basic and acidic residues" evidence="2">
    <location>
        <begin position="465"/>
        <end position="478"/>
    </location>
</feature>
<feature type="compositionally biased region" description="Basic and acidic residues" evidence="2">
    <location>
        <begin position="580"/>
        <end position="589"/>
    </location>
</feature>
<feature type="compositionally biased region" description="Polar residues" evidence="2">
    <location>
        <begin position="887"/>
        <end position="904"/>
    </location>
</feature>
<keyword evidence="4" id="KW-1185">Reference proteome</keyword>
<proteinExistence type="predicted"/>
<comment type="caution">
    <text evidence="3">The sequence shown here is derived from an EMBL/GenBank/DDBJ whole genome shotgun (WGS) entry which is preliminary data.</text>
</comment>
<feature type="compositionally biased region" description="Basic and acidic residues" evidence="2">
    <location>
        <begin position="356"/>
        <end position="380"/>
    </location>
</feature>
<evidence type="ECO:0000256" key="2">
    <source>
        <dbReference type="SAM" id="MobiDB-lite"/>
    </source>
</evidence>
<feature type="region of interest" description="Disordered" evidence="2">
    <location>
        <begin position="623"/>
        <end position="674"/>
    </location>
</feature>
<reference evidence="3 4" key="1">
    <citation type="submission" date="2024-05" db="EMBL/GenBank/DDBJ databases">
        <title>The nuclear and mitochondrial genome assemblies of Tetragonisca angustula (Apidae: Meliponini), a tiny yet remarkable pollinator in the Neotropics.</title>
        <authorList>
            <person name="Ferrari R."/>
            <person name="Ricardo P.C."/>
            <person name="Dias F.C."/>
            <person name="Araujo N.S."/>
            <person name="Soares D.O."/>
            <person name="Zhou Q.-S."/>
            <person name="Zhu C.-D."/>
            <person name="Coutinho L."/>
            <person name="Airas M.C."/>
            <person name="Batista T.M."/>
        </authorList>
    </citation>
    <scope>NUCLEOTIDE SEQUENCE [LARGE SCALE GENOMIC DNA]</scope>
    <source>
        <strain evidence="3">ASF017062</strain>
        <tissue evidence="3">Abdomen</tissue>
    </source>
</reference>
<feature type="region of interest" description="Disordered" evidence="2">
    <location>
        <begin position="416"/>
        <end position="511"/>
    </location>
</feature>
<feature type="compositionally biased region" description="Basic and acidic residues" evidence="2">
    <location>
        <begin position="526"/>
        <end position="565"/>
    </location>
</feature>
<sequence length="992" mass="112307">MKSMEDDIDIYADLPDFGPEFSKNFVSKNEENRNAEKQLELKKQIAELTAKLENSQKVNKNLEINLFSLLKTAKAEITRKDKMIDELRKRLDDATFRRSSYSNDYVIRKSTLSTTVTNTHQKSINICFSVNEKSTQMSNLNSLSNQSKDQQNKSTLVPITVFGERLLKRMTDEQNLEKKDRSNKLNNSDNDDKNNAGYTVESDKENGFSCDTNFDNTMEIQSSVIAQYKGSESLLAGSGSTTKDVVQSNNKNETSSTFQKRPTLACTGKRANEEENRHIDVKRMKPSGEKHCFDVTKKDNNLDNNLVSESKDKSFPRYNDFGFSDYSNEKGHNKKYSEYAHTSSMEPKKHGYSIHDGNKADERRGTKNKGDKRDINDNHCSKRRKSTQNSTTLYIYNSGKKDTNYRCAEIFERDNCRRSHSEHRASRDKQKEYHRTDDHRSHAKSTSYTKSYREEKYHRNQYNNKHSDHDGKFEERCNLRNSGAANKSKISKKDTTYNERHTKHSTIDRISTDQRFDEVKKAQCRYNEHEPRKMRNIDKSIIKRHDEDKQDECSDSRARSRRNSDAENLIGHNSKYSQVSKEKEMDGKDNGTTQTANALEIGDELRKCADEELKSSSINLEDDEISDSRNKNWSKDRCDKYERSKDRQDADVGPPGDPSFAVNDTPVKSTTVSNETEKAADVLLRTIPILDTNVACSPGEKISKNVESVENIENIENFIRSSVSTCDEAAGNMSDITSNTVNALNDLQPGTIEKEMQGNANAPNASSDNAMSFVEDYRQTDKSVTNVANVASSENNTERQMTLLQGNEHVGLNSNLELTNVDHSVNVRLETESNVLETAKKTESQQRKHNDTSADAAGDVDIGNNCHNIDDRDGDEINQNSREDCATKNTSSTQENENASTATEVTRGKTEGMELRVFKKPLEKSINHSNNSSAKDSMNVYGKIVVFARRKKPVCLANSNANMTVLINNKHDTGVDLSIADIGRINDTANTS</sequence>
<organism evidence="3 4">
    <name type="scientific">Tetragonisca angustula</name>
    <dbReference type="NCBI Taxonomy" id="166442"/>
    <lineage>
        <taxon>Eukaryota</taxon>
        <taxon>Metazoa</taxon>
        <taxon>Ecdysozoa</taxon>
        <taxon>Arthropoda</taxon>
        <taxon>Hexapoda</taxon>
        <taxon>Insecta</taxon>
        <taxon>Pterygota</taxon>
        <taxon>Neoptera</taxon>
        <taxon>Endopterygota</taxon>
        <taxon>Hymenoptera</taxon>
        <taxon>Apocrita</taxon>
        <taxon>Aculeata</taxon>
        <taxon>Apoidea</taxon>
        <taxon>Anthophila</taxon>
        <taxon>Apidae</taxon>
        <taxon>Tetragonisca</taxon>
    </lineage>
</organism>
<feature type="region of interest" description="Disordered" evidence="2">
    <location>
        <begin position="342"/>
        <end position="393"/>
    </location>
</feature>
<dbReference type="AlphaFoldDB" id="A0AAW0ZJI1"/>
<gene>
    <name evidence="3" type="ORF">QLX08_009273</name>
</gene>
<feature type="region of interest" description="Disordered" evidence="2">
    <location>
        <begin position="172"/>
        <end position="205"/>
    </location>
</feature>
<feature type="compositionally biased region" description="Basic and acidic residues" evidence="2">
    <location>
        <begin position="416"/>
        <end position="440"/>
    </location>
</feature>
<feature type="compositionally biased region" description="Basic and acidic residues" evidence="2">
    <location>
        <begin position="838"/>
        <end position="852"/>
    </location>
</feature>